<name>A0A517R4K3_9PLAN</name>
<evidence type="ECO:0000256" key="1">
    <source>
        <dbReference type="ARBA" id="ARBA00004651"/>
    </source>
</evidence>
<feature type="region of interest" description="Disordered" evidence="6">
    <location>
        <begin position="1"/>
        <end position="108"/>
    </location>
</feature>
<evidence type="ECO:0000256" key="7">
    <source>
        <dbReference type="SAM" id="Phobius"/>
    </source>
</evidence>
<dbReference type="AlphaFoldDB" id="A0A517R4K3"/>
<evidence type="ECO:0000313" key="10">
    <source>
        <dbReference type="Proteomes" id="UP000317318"/>
    </source>
</evidence>
<dbReference type="KEGG" id="svp:Pan189_32160"/>
<feature type="transmembrane region" description="Helical" evidence="7">
    <location>
        <begin position="157"/>
        <end position="177"/>
    </location>
</feature>
<feature type="transmembrane region" description="Helical" evidence="7">
    <location>
        <begin position="213"/>
        <end position="231"/>
    </location>
</feature>
<gene>
    <name evidence="9" type="ORF">Pan189_32160</name>
</gene>
<evidence type="ECO:0000313" key="9">
    <source>
        <dbReference type="EMBL" id="QDT38817.1"/>
    </source>
</evidence>
<keyword evidence="10" id="KW-1185">Reference proteome</keyword>
<accession>A0A517R4K3</accession>
<feature type="transmembrane region" description="Helical" evidence="7">
    <location>
        <begin position="120"/>
        <end position="145"/>
    </location>
</feature>
<dbReference type="PANTHER" id="PTHR36115:SF4">
    <property type="entry name" value="MEMBRANE PROTEIN"/>
    <property type="match status" value="1"/>
</dbReference>
<dbReference type="InterPro" id="IPR051791">
    <property type="entry name" value="Pra-immunoreactive"/>
</dbReference>
<evidence type="ECO:0000256" key="5">
    <source>
        <dbReference type="ARBA" id="ARBA00023136"/>
    </source>
</evidence>
<keyword evidence="4 7" id="KW-1133">Transmembrane helix</keyword>
<proteinExistence type="predicted"/>
<keyword evidence="3 7" id="KW-0812">Transmembrane</keyword>
<protein>
    <submittedName>
        <fullName evidence="9">RDD family protein</fullName>
    </submittedName>
</protein>
<comment type="subcellular location">
    <subcellularLocation>
        <location evidence="1">Cell membrane</location>
        <topology evidence="1">Multi-pass membrane protein</topology>
    </subcellularLocation>
</comment>
<dbReference type="Proteomes" id="UP000317318">
    <property type="component" value="Chromosome"/>
</dbReference>
<dbReference type="PANTHER" id="PTHR36115">
    <property type="entry name" value="PROLINE-RICH ANTIGEN HOMOLOG-RELATED"/>
    <property type="match status" value="1"/>
</dbReference>
<evidence type="ECO:0000256" key="3">
    <source>
        <dbReference type="ARBA" id="ARBA00022692"/>
    </source>
</evidence>
<dbReference type="RefSeq" id="WP_310820582.1">
    <property type="nucleotide sequence ID" value="NZ_CP036268.1"/>
</dbReference>
<keyword evidence="2" id="KW-1003">Cell membrane</keyword>
<evidence type="ECO:0000256" key="4">
    <source>
        <dbReference type="ARBA" id="ARBA00022989"/>
    </source>
</evidence>
<dbReference type="InterPro" id="IPR010432">
    <property type="entry name" value="RDD"/>
</dbReference>
<keyword evidence="5 7" id="KW-0472">Membrane</keyword>
<feature type="domain" description="RDD" evidence="8">
    <location>
        <begin position="113"/>
        <end position="243"/>
    </location>
</feature>
<reference evidence="9 10" key="1">
    <citation type="submission" date="2019-02" db="EMBL/GenBank/DDBJ databases">
        <title>Deep-cultivation of Planctomycetes and their phenomic and genomic characterization uncovers novel biology.</title>
        <authorList>
            <person name="Wiegand S."/>
            <person name="Jogler M."/>
            <person name="Boedeker C."/>
            <person name="Pinto D."/>
            <person name="Vollmers J."/>
            <person name="Rivas-Marin E."/>
            <person name="Kohn T."/>
            <person name="Peeters S.H."/>
            <person name="Heuer A."/>
            <person name="Rast P."/>
            <person name="Oberbeckmann S."/>
            <person name="Bunk B."/>
            <person name="Jeske O."/>
            <person name="Meyerdierks A."/>
            <person name="Storesund J.E."/>
            <person name="Kallscheuer N."/>
            <person name="Luecker S."/>
            <person name="Lage O.M."/>
            <person name="Pohl T."/>
            <person name="Merkel B.J."/>
            <person name="Hornburger P."/>
            <person name="Mueller R.-W."/>
            <person name="Bruemmer F."/>
            <person name="Labrenz M."/>
            <person name="Spormann A.M."/>
            <person name="Op den Camp H."/>
            <person name="Overmann J."/>
            <person name="Amann R."/>
            <person name="Jetten M.S.M."/>
            <person name="Mascher T."/>
            <person name="Medema M.H."/>
            <person name="Devos D.P."/>
            <person name="Kaster A.-K."/>
            <person name="Ovreas L."/>
            <person name="Rohde M."/>
            <person name="Galperin M.Y."/>
            <person name="Jogler C."/>
        </authorList>
    </citation>
    <scope>NUCLEOTIDE SEQUENCE [LARGE SCALE GENOMIC DNA]</scope>
    <source>
        <strain evidence="9 10">Pan189</strain>
    </source>
</reference>
<evidence type="ECO:0000259" key="8">
    <source>
        <dbReference type="Pfam" id="PF06271"/>
    </source>
</evidence>
<organism evidence="9 10">
    <name type="scientific">Stratiformator vulcanicus</name>
    <dbReference type="NCBI Taxonomy" id="2527980"/>
    <lineage>
        <taxon>Bacteria</taxon>
        <taxon>Pseudomonadati</taxon>
        <taxon>Planctomycetota</taxon>
        <taxon>Planctomycetia</taxon>
        <taxon>Planctomycetales</taxon>
        <taxon>Planctomycetaceae</taxon>
        <taxon>Stratiformator</taxon>
    </lineage>
</organism>
<evidence type="ECO:0000256" key="6">
    <source>
        <dbReference type="SAM" id="MobiDB-lite"/>
    </source>
</evidence>
<dbReference type="Pfam" id="PF06271">
    <property type="entry name" value="RDD"/>
    <property type="match status" value="1"/>
</dbReference>
<evidence type="ECO:0000256" key="2">
    <source>
        <dbReference type="ARBA" id="ARBA00022475"/>
    </source>
</evidence>
<dbReference type="EMBL" id="CP036268">
    <property type="protein sequence ID" value="QDT38817.1"/>
    <property type="molecule type" value="Genomic_DNA"/>
</dbReference>
<dbReference type="GO" id="GO:0005886">
    <property type="term" value="C:plasma membrane"/>
    <property type="evidence" value="ECO:0007669"/>
    <property type="project" value="UniProtKB-SubCell"/>
</dbReference>
<sequence>MPEFIFRGVNPDGRQVKAKAKASSRQSLKEKLESKGWTQVAIKANETVPSPPKPRPKPVAEDDPFGDFSSDDLYGGPADVAEPPSRQRRSKNQRSEEGRPKKRKKKRKSSGEYASWGARFIAYFIDLFLIYILIFVVFFGLGMIAGMLGDDENAVDSLIGVIAGFGPIVMAWLYFAVQQASEVRATLGKRCLGIQVVNSAGGTITFGQATGRFFGRILSGFFMIGYLMPLWDADSQSLHDKLASTYVVDS</sequence>